<dbReference type="OrthoDB" id="5989148at2759"/>
<evidence type="ECO:0000256" key="2">
    <source>
        <dbReference type="ARBA" id="ARBA00004442"/>
    </source>
</evidence>
<organism evidence="8 9">
    <name type="scientific">Paramuricea clavata</name>
    <name type="common">Red gorgonian</name>
    <name type="synonym">Violescent sea-whip</name>
    <dbReference type="NCBI Taxonomy" id="317549"/>
    <lineage>
        <taxon>Eukaryota</taxon>
        <taxon>Metazoa</taxon>
        <taxon>Cnidaria</taxon>
        <taxon>Anthozoa</taxon>
        <taxon>Octocorallia</taxon>
        <taxon>Malacalcyonacea</taxon>
        <taxon>Plexauridae</taxon>
        <taxon>Paramuricea</taxon>
    </lineage>
</organism>
<name>A0A7D9DVL6_PARCT</name>
<dbReference type="InterPro" id="IPR003368">
    <property type="entry name" value="POMP_repeat"/>
</dbReference>
<comment type="caution">
    <text evidence="8">The sequence shown here is derived from an EMBL/GenBank/DDBJ whole genome shotgun (WGS) entry which is preliminary data.</text>
</comment>
<evidence type="ECO:0000256" key="5">
    <source>
        <dbReference type="ARBA" id="ARBA00022729"/>
    </source>
</evidence>
<accession>A0A7D9DVL6</accession>
<gene>
    <name evidence="8" type="ORF">PACLA_8A066418</name>
</gene>
<keyword evidence="5" id="KW-0732">Signal</keyword>
<sequence>MKNIILSSCGAIQNSTSIIPEHSTKHRIFLTGLFLVNCINLSMDMVWISEAPGIGMQLYDVAGNVSISNSRFTKNGKNKQDSLFPGGGFYFEFTYMGGLYPFKAPPEHIYQENGTFYFINVTFERNHAPKVAASTFDAGDYNHDAFGRGGGVSFFIKGSAQNNKFVFENCHFDGNSAKWGAGLFVEFQDNTKSNSLIFQSCHFNHNDASVGGGAVRIGLIAKHQRPQSSCVPNWVRFASCHFKYNKAIVGGGISLYGTTKQSGFHDQSFISLTHCVIEENWATIGSAFCSVLNTNQYGMGSSGSSLKISIANSHFGSNKIIYPREEKVSGTGAIYAKGTPIILCNTTFIYNTETALVLDSAYVEVFGNVSFINNTGQRGGAMSLYGTSKVIVSDQANLTFIENKCTVQGGAIYVRTPGPQLRAFNSTELMLHDCFFHFENDDDCSVSFYGNRGSTNTSGHSVYATTLQFCRRVNEGRVDNSALQTKSFCYYYANGTYKSDMVYEIVTDAVNIEVNGSDWNTTVDKSFSPVVKLTDEKSNSVVGVINIQIISAENTVKLDPSSAYFLAKDNIKSLQINGQPKTRYGVNLVTVDSQLVFDNIFNAEIKGCEPGFHWKESKCQCDDTQNGVSRCDYEKQTLFLLKGYWGGYVQSGGTFVIVSCPENYCYCHKNFTSSGECLFERDKQCRGNREKQVCGRCKKGFFLKIGEDDCTRECNSDSLKWIGYLVAILLSLTLLVLFIMLINFDPFSAYLNAWLYSYQVLLSLTPGDMSFDPFLTFIINLAHIQILGFGSVCMWSNMDDLQKLAFNYILPVYVFICLFVLGKIVVQWPNNFFTRRLTQTSLARAFCTLFVLSYSTVINISLKILRPVKVGNEYFMYYQGDVGYFSFYHVIFAVFALLLVIFVGIFFPLLLIRRQWFRSFDKGLKKLLLDNFQRCFRDGYQWCAGYYFVCRFILLVVRLAVPQSALQVSLLNSVCCIILAIFVLCQPYADNTNGGTVVPYRILNISDAVLLCNLCLISSFGGTASGIYGHSYYKNFQTVISILSYIPLVFSFGLLAYVLRHKYMTRNRLLEDVD</sequence>
<evidence type="ECO:0000256" key="6">
    <source>
        <dbReference type="ARBA" id="ARBA00023136"/>
    </source>
</evidence>
<dbReference type="SUPFAM" id="SSF51126">
    <property type="entry name" value="Pectin lyase-like"/>
    <property type="match status" value="2"/>
</dbReference>
<evidence type="ECO:0000313" key="8">
    <source>
        <dbReference type="EMBL" id="CAB3994476.1"/>
    </source>
</evidence>
<evidence type="ECO:0000256" key="7">
    <source>
        <dbReference type="ARBA" id="ARBA00023237"/>
    </source>
</evidence>
<dbReference type="NCBIfam" id="TIGR01376">
    <property type="entry name" value="POMP_repeat"/>
    <property type="match status" value="1"/>
</dbReference>
<dbReference type="InterPro" id="IPR011050">
    <property type="entry name" value="Pectin_lyase_fold/virulence"/>
</dbReference>
<dbReference type="Proteomes" id="UP001152795">
    <property type="component" value="Unassembled WGS sequence"/>
</dbReference>
<keyword evidence="4" id="KW-0964">Secreted</keyword>
<dbReference type="GO" id="GO:0005576">
    <property type="term" value="C:extracellular region"/>
    <property type="evidence" value="ECO:0007669"/>
    <property type="project" value="UniProtKB-SubCell"/>
</dbReference>
<comment type="subcellular location">
    <subcellularLocation>
        <location evidence="1">Cell envelope</location>
    </subcellularLocation>
    <subcellularLocation>
        <location evidence="2">Cell outer membrane</location>
    </subcellularLocation>
    <subcellularLocation>
        <location evidence="3">Secreted</location>
    </subcellularLocation>
</comment>
<keyword evidence="6" id="KW-0472">Membrane</keyword>
<dbReference type="AlphaFoldDB" id="A0A7D9DVL6"/>
<keyword evidence="7" id="KW-0998">Cell outer membrane</keyword>
<evidence type="ECO:0000256" key="4">
    <source>
        <dbReference type="ARBA" id="ARBA00022525"/>
    </source>
</evidence>
<evidence type="ECO:0000256" key="1">
    <source>
        <dbReference type="ARBA" id="ARBA00004196"/>
    </source>
</evidence>
<reference evidence="8" key="1">
    <citation type="submission" date="2020-04" db="EMBL/GenBank/DDBJ databases">
        <authorList>
            <person name="Alioto T."/>
            <person name="Alioto T."/>
            <person name="Gomez Garrido J."/>
        </authorList>
    </citation>
    <scope>NUCLEOTIDE SEQUENCE</scope>
    <source>
        <strain evidence="8">A484AB</strain>
    </source>
</reference>
<dbReference type="EMBL" id="CACRXK020002472">
    <property type="protein sequence ID" value="CAB3994476.1"/>
    <property type="molecule type" value="Genomic_DNA"/>
</dbReference>
<proteinExistence type="predicted"/>
<protein>
    <submittedName>
        <fullName evidence="8">Uncharacterized protein</fullName>
    </submittedName>
</protein>
<keyword evidence="9" id="KW-1185">Reference proteome</keyword>
<dbReference type="PANTHER" id="PTHR32158">
    <property type="entry name" value="RING-TYPE DOMAIN-CONTAINING PROTEIN"/>
    <property type="match status" value="1"/>
</dbReference>
<evidence type="ECO:0000313" key="9">
    <source>
        <dbReference type="Proteomes" id="UP001152795"/>
    </source>
</evidence>
<dbReference type="PANTHER" id="PTHR32158:SF21">
    <property type="match status" value="1"/>
</dbReference>
<evidence type="ECO:0000256" key="3">
    <source>
        <dbReference type="ARBA" id="ARBA00004613"/>
    </source>
</evidence>